<name>A0A9N7W4Y6_PLEPL</name>
<dbReference type="Proteomes" id="UP001153269">
    <property type="component" value="Unassembled WGS sequence"/>
</dbReference>
<evidence type="ECO:0000313" key="3">
    <source>
        <dbReference type="Proteomes" id="UP001153269"/>
    </source>
</evidence>
<keyword evidence="3" id="KW-1185">Reference proteome</keyword>
<accession>A0A9N7W4Y6</accession>
<dbReference type="AlphaFoldDB" id="A0A9N7W4Y6"/>
<reference evidence="2" key="1">
    <citation type="submission" date="2020-03" db="EMBL/GenBank/DDBJ databases">
        <authorList>
            <person name="Weist P."/>
        </authorList>
    </citation>
    <scope>NUCLEOTIDE SEQUENCE</scope>
</reference>
<protein>
    <submittedName>
        <fullName evidence="2">Uncharacterized protein</fullName>
    </submittedName>
</protein>
<gene>
    <name evidence="2" type="ORF">PLEPLA_LOCUS48482</name>
</gene>
<dbReference type="EMBL" id="CADEAL010004488">
    <property type="protein sequence ID" value="CAB1460631.1"/>
    <property type="molecule type" value="Genomic_DNA"/>
</dbReference>
<evidence type="ECO:0000256" key="1">
    <source>
        <dbReference type="SAM" id="MobiDB-lite"/>
    </source>
</evidence>
<sequence length="129" mass="13961">METGVAHRAAGAPPACPPDIYSQSSCFGSSYKPPSSAHPCSLPPLPYPSVLIPREQPGIGGLVQTNRRLCGSPRVATRHNKPPAPGRRMQARTAQGPATRAERGRFSWQPDSNIRRGEVRSDGGWELMY</sequence>
<feature type="region of interest" description="Disordered" evidence="1">
    <location>
        <begin position="71"/>
        <end position="129"/>
    </location>
</feature>
<organism evidence="2 3">
    <name type="scientific">Pleuronectes platessa</name>
    <name type="common">European plaice</name>
    <dbReference type="NCBI Taxonomy" id="8262"/>
    <lineage>
        <taxon>Eukaryota</taxon>
        <taxon>Metazoa</taxon>
        <taxon>Chordata</taxon>
        <taxon>Craniata</taxon>
        <taxon>Vertebrata</taxon>
        <taxon>Euteleostomi</taxon>
        <taxon>Actinopterygii</taxon>
        <taxon>Neopterygii</taxon>
        <taxon>Teleostei</taxon>
        <taxon>Neoteleostei</taxon>
        <taxon>Acanthomorphata</taxon>
        <taxon>Carangaria</taxon>
        <taxon>Pleuronectiformes</taxon>
        <taxon>Pleuronectoidei</taxon>
        <taxon>Pleuronectidae</taxon>
        <taxon>Pleuronectes</taxon>
    </lineage>
</organism>
<feature type="compositionally biased region" description="Basic and acidic residues" evidence="1">
    <location>
        <begin position="113"/>
        <end position="123"/>
    </location>
</feature>
<evidence type="ECO:0000313" key="2">
    <source>
        <dbReference type="EMBL" id="CAB1460631.1"/>
    </source>
</evidence>
<comment type="caution">
    <text evidence="2">The sequence shown here is derived from an EMBL/GenBank/DDBJ whole genome shotgun (WGS) entry which is preliminary data.</text>
</comment>
<proteinExistence type="predicted"/>